<sequence>MEPLPGYPNNINTNKDNMSSKNMSRKKPGRKPNPSSHALRRVQNRVAQRVFRERKQQHVVELEESTDALREECNQLMKENKALYSGIGALGNEGRHLKGLMMSLQLVCLMNNIQIPDHAPYLYEDYLSDTLSNSQESLELISSYKKAMDLHKLQVIPNKVDQKPKTPTTTMSMSKTNGQYVSTGTLLVDQNGVRNVIGNRVSTPPSVPFGSSTIQLQSFQQKEQQHLSFTPAAPSPSSPTPMSLLSYMETDSISNKDDDVRGTNENEDDIQKKINEEKGNNPDEEEEDFQSTPFSKKPIALTEGTLPSFDLVKFQTMRLQLQLQLVCSKVNHKPFKLDPTTLQLKIPHDLRIDLIPISGMRDRMIIFQDNYDLDDCIRCLLDGMVYKHGGDPSKATSWNFPVEFYEKYWFLNHDYSAEEIKKRWPDLNKDTLENLLFQISIVDSELSSSSQHSFSHKNNNNNDSAPLLPEDLPALSFFNCSNNFTSSDKQQQHHYPASLSSEESSSDCLSLREQGETFPTGLIQNTISDINLGKVTKSITIPAENDDYGIPWRTELLTSNCNYIGMYY</sequence>
<dbReference type="SUPFAM" id="SSF57959">
    <property type="entry name" value="Leucine zipper domain"/>
    <property type="match status" value="1"/>
</dbReference>
<organism evidence="4 5">
    <name type="scientific">Phascolomyces articulosus</name>
    <dbReference type="NCBI Taxonomy" id="60185"/>
    <lineage>
        <taxon>Eukaryota</taxon>
        <taxon>Fungi</taxon>
        <taxon>Fungi incertae sedis</taxon>
        <taxon>Mucoromycota</taxon>
        <taxon>Mucoromycotina</taxon>
        <taxon>Mucoromycetes</taxon>
        <taxon>Mucorales</taxon>
        <taxon>Lichtheimiaceae</taxon>
        <taxon>Phascolomyces</taxon>
    </lineage>
</organism>
<dbReference type="CDD" id="cd14688">
    <property type="entry name" value="bZIP_YAP"/>
    <property type="match status" value="1"/>
</dbReference>
<gene>
    <name evidence="4" type="ORF">BDA99DRAFT_566304</name>
</gene>
<dbReference type="PANTHER" id="PTHR38116:SF9">
    <property type="entry name" value="BZIP DOMAIN-CONTAINING PROTEIN"/>
    <property type="match status" value="1"/>
</dbReference>
<feature type="compositionally biased region" description="Polar residues" evidence="2">
    <location>
        <begin position="217"/>
        <end position="228"/>
    </location>
</feature>
<dbReference type="PANTHER" id="PTHR38116">
    <property type="entry name" value="CHROMOSOME 7, WHOLE GENOME SHOTGUN SEQUENCE"/>
    <property type="match status" value="1"/>
</dbReference>
<dbReference type="Pfam" id="PF11905">
    <property type="entry name" value="DUF3425"/>
    <property type="match status" value="1"/>
</dbReference>
<comment type="caution">
    <text evidence="4">The sequence shown here is derived from an EMBL/GenBank/DDBJ whole genome shotgun (WGS) entry which is preliminary data.</text>
</comment>
<dbReference type="PROSITE" id="PS50217">
    <property type="entry name" value="BZIP"/>
    <property type="match status" value="1"/>
</dbReference>
<keyword evidence="5" id="KW-1185">Reference proteome</keyword>
<dbReference type="GO" id="GO:0003700">
    <property type="term" value="F:DNA-binding transcription factor activity"/>
    <property type="evidence" value="ECO:0007669"/>
    <property type="project" value="InterPro"/>
</dbReference>
<proteinExistence type="predicted"/>
<accession>A0AAD5P757</accession>
<dbReference type="Gene3D" id="1.20.5.170">
    <property type="match status" value="1"/>
</dbReference>
<dbReference type="InterPro" id="IPR004827">
    <property type="entry name" value="bZIP"/>
</dbReference>
<feature type="compositionally biased region" description="Basic and acidic residues" evidence="2">
    <location>
        <begin position="254"/>
        <end position="281"/>
    </location>
</feature>
<evidence type="ECO:0000256" key="1">
    <source>
        <dbReference type="SAM" id="Coils"/>
    </source>
</evidence>
<dbReference type="EMBL" id="JAIXMP010000061">
    <property type="protein sequence ID" value="KAI9244295.1"/>
    <property type="molecule type" value="Genomic_DNA"/>
</dbReference>
<dbReference type="SMART" id="SM00338">
    <property type="entry name" value="BRLZ"/>
    <property type="match status" value="1"/>
</dbReference>
<evidence type="ECO:0000259" key="3">
    <source>
        <dbReference type="PROSITE" id="PS50217"/>
    </source>
</evidence>
<evidence type="ECO:0000256" key="2">
    <source>
        <dbReference type="SAM" id="MobiDB-lite"/>
    </source>
</evidence>
<feature type="coiled-coil region" evidence="1">
    <location>
        <begin position="52"/>
        <end position="79"/>
    </location>
</feature>
<dbReference type="AlphaFoldDB" id="A0AAD5P757"/>
<reference evidence="4" key="2">
    <citation type="submission" date="2023-02" db="EMBL/GenBank/DDBJ databases">
        <authorList>
            <consortium name="DOE Joint Genome Institute"/>
            <person name="Mondo S.J."/>
            <person name="Chang Y."/>
            <person name="Wang Y."/>
            <person name="Ahrendt S."/>
            <person name="Andreopoulos W."/>
            <person name="Barry K."/>
            <person name="Beard J."/>
            <person name="Benny G.L."/>
            <person name="Blankenship S."/>
            <person name="Bonito G."/>
            <person name="Cuomo C."/>
            <person name="Desiro A."/>
            <person name="Gervers K.A."/>
            <person name="Hundley H."/>
            <person name="Kuo A."/>
            <person name="LaButti K."/>
            <person name="Lang B.F."/>
            <person name="Lipzen A."/>
            <person name="O'Donnell K."/>
            <person name="Pangilinan J."/>
            <person name="Reynolds N."/>
            <person name="Sandor L."/>
            <person name="Smith M.W."/>
            <person name="Tsang A."/>
            <person name="Grigoriev I.V."/>
            <person name="Stajich J.E."/>
            <person name="Spatafora J.W."/>
        </authorList>
    </citation>
    <scope>NUCLEOTIDE SEQUENCE</scope>
    <source>
        <strain evidence="4">RSA 2281</strain>
    </source>
</reference>
<feature type="compositionally biased region" description="Polar residues" evidence="2">
    <location>
        <begin position="9"/>
        <end position="22"/>
    </location>
</feature>
<dbReference type="InterPro" id="IPR021833">
    <property type="entry name" value="DUF3425"/>
</dbReference>
<feature type="domain" description="BZIP" evidence="3">
    <location>
        <begin position="40"/>
        <end position="83"/>
    </location>
</feature>
<reference evidence="4" key="1">
    <citation type="journal article" date="2022" name="IScience">
        <title>Evolution of zygomycete secretomes and the origins of terrestrial fungal ecologies.</title>
        <authorList>
            <person name="Chang Y."/>
            <person name="Wang Y."/>
            <person name="Mondo S."/>
            <person name="Ahrendt S."/>
            <person name="Andreopoulos W."/>
            <person name="Barry K."/>
            <person name="Beard J."/>
            <person name="Benny G.L."/>
            <person name="Blankenship S."/>
            <person name="Bonito G."/>
            <person name="Cuomo C."/>
            <person name="Desiro A."/>
            <person name="Gervers K.A."/>
            <person name="Hundley H."/>
            <person name="Kuo A."/>
            <person name="LaButti K."/>
            <person name="Lang B.F."/>
            <person name="Lipzen A."/>
            <person name="O'Donnell K."/>
            <person name="Pangilinan J."/>
            <person name="Reynolds N."/>
            <person name="Sandor L."/>
            <person name="Smith M.E."/>
            <person name="Tsang A."/>
            <person name="Grigoriev I.V."/>
            <person name="Stajich J.E."/>
            <person name="Spatafora J.W."/>
        </authorList>
    </citation>
    <scope>NUCLEOTIDE SEQUENCE</scope>
    <source>
        <strain evidence="4">RSA 2281</strain>
    </source>
</reference>
<dbReference type="Proteomes" id="UP001209540">
    <property type="component" value="Unassembled WGS sequence"/>
</dbReference>
<name>A0AAD5P757_9FUNG</name>
<dbReference type="InterPro" id="IPR046347">
    <property type="entry name" value="bZIP_sf"/>
</dbReference>
<evidence type="ECO:0000313" key="4">
    <source>
        <dbReference type="EMBL" id="KAI9244295.1"/>
    </source>
</evidence>
<protein>
    <recommendedName>
        <fullName evidence="3">BZIP domain-containing protein</fullName>
    </recommendedName>
</protein>
<evidence type="ECO:0000313" key="5">
    <source>
        <dbReference type="Proteomes" id="UP001209540"/>
    </source>
</evidence>
<keyword evidence="1" id="KW-0175">Coiled coil</keyword>
<feature type="region of interest" description="Disordered" evidence="2">
    <location>
        <begin position="1"/>
        <end position="37"/>
    </location>
</feature>
<feature type="region of interest" description="Disordered" evidence="2">
    <location>
        <begin position="217"/>
        <end position="296"/>
    </location>
</feature>
<dbReference type="Pfam" id="PF00170">
    <property type="entry name" value="bZIP_1"/>
    <property type="match status" value="1"/>
</dbReference>